<keyword evidence="2" id="KW-0479">Metal-binding</keyword>
<dbReference type="GO" id="GO:0005829">
    <property type="term" value="C:cytosol"/>
    <property type="evidence" value="ECO:0007669"/>
    <property type="project" value="TreeGrafter"/>
</dbReference>
<dbReference type="InterPro" id="IPR055438">
    <property type="entry name" value="AstE_AspA_cat"/>
</dbReference>
<evidence type="ECO:0000313" key="7">
    <source>
        <dbReference type="Proteomes" id="UP000176420"/>
    </source>
</evidence>
<accession>A0A1G2BG05</accession>
<comment type="cofactor">
    <cofactor evidence="1">
        <name>Zn(2+)</name>
        <dbReference type="ChEBI" id="CHEBI:29105"/>
    </cofactor>
</comment>
<sequence length="275" mass="31248">MFEKIIQLTGKKKGLTSIILAGVHGNEKCGVIALKKILPNLKIEKGRVFVGFGNPRALKTNKRFTEANLNRMFKKNSLLSKKEKESYEYKRAQFLKKYLRKADALLDLHATTTTNSKPFVICEKNSKKIVKYLPVRLVVSGFNKVEPGGTDYYLNNLGKIGICVECGYNQDPKSVKVAQKNILAFLKARGHLVNNLQPKKQKHIRMYSLYLTKTNNFTLAKSFVNFEKITKGQPVGLDGTKKVRAKKNSIILFACNRKKSNEEAFLLGKKERAWF</sequence>
<keyword evidence="4" id="KW-0862">Zinc</keyword>
<organism evidence="6 7">
    <name type="scientific">Candidatus Kerfeldbacteria bacterium RIFOXYB2_FULL_38_14</name>
    <dbReference type="NCBI Taxonomy" id="1798547"/>
    <lineage>
        <taxon>Bacteria</taxon>
        <taxon>Candidatus Kerfeldiibacteriota</taxon>
    </lineage>
</organism>
<evidence type="ECO:0000256" key="3">
    <source>
        <dbReference type="ARBA" id="ARBA00022801"/>
    </source>
</evidence>
<feature type="domain" description="Succinylglutamate desuccinylase/Aspartoacylase catalytic" evidence="5">
    <location>
        <begin position="14"/>
        <end position="179"/>
    </location>
</feature>
<evidence type="ECO:0000256" key="1">
    <source>
        <dbReference type="ARBA" id="ARBA00001947"/>
    </source>
</evidence>
<dbReference type="Gene3D" id="3.40.630.10">
    <property type="entry name" value="Zn peptidases"/>
    <property type="match status" value="1"/>
</dbReference>
<name>A0A1G2BG05_9BACT</name>
<dbReference type="Pfam" id="PF24827">
    <property type="entry name" value="AstE_AspA_cat"/>
    <property type="match status" value="1"/>
</dbReference>
<dbReference type="PANTHER" id="PTHR15162:SF7">
    <property type="entry name" value="SUCCINYLGLUTAMATE DESUCCINYLASE"/>
    <property type="match status" value="1"/>
</dbReference>
<dbReference type="PANTHER" id="PTHR15162">
    <property type="entry name" value="ASPARTOACYLASE"/>
    <property type="match status" value="1"/>
</dbReference>
<dbReference type="GO" id="GO:0016788">
    <property type="term" value="F:hydrolase activity, acting on ester bonds"/>
    <property type="evidence" value="ECO:0007669"/>
    <property type="project" value="InterPro"/>
</dbReference>
<protein>
    <recommendedName>
        <fullName evidence="5">Succinylglutamate desuccinylase/Aspartoacylase catalytic domain-containing protein</fullName>
    </recommendedName>
</protein>
<reference evidence="6 7" key="1">
    <citation type="journal article" date="2016" name="Nat. Commun.">
        <title>Thousands of microbial genomes shed light on interconnected biogeochemical processes in an aquifer system.</title>
        <authorList>
            <person name="Anantharaman K."/>
            <person name="Brown C.T."/>
            <person name="Hug L.A."/>
            <person name="Sharon I."/>
            <person name="Castelle C.J."/>
            <person name="Probst A.J."/>
            <person name="Thomas B.C."/>
            <person name="Singh A."/>
            <person name="Wilkins M.J."/>
            <person name="Karaoz U."/>
            <person name="Brodie E.L."/>
            <person name="Williams K.H."/>
            <person name="Hubbard S.S."/>
            <person name="Banfield J.F."/>
        </authorList>
    </citation>
    <scope>NUCLEOTIDE SEQUENCE [LARGE SCALE GENOMIC DNA]</scope>
</reference>
<evidence type="ECO:0000256" key="2">
    <source>
        <dbReference type="ARBA" id="ARBA00022723"/>
    </source>
</evidence>
<dbReference type="Proteomes" id="UP000176420">
    <property type="component" value="Unassembled WGS sequence"/>
</dbReference>
<dbReference type="AlphaFoldDB" id="A0A1G2BG05"/>
<evidence type="ECO:0000256" key="4">
    <source>
        <dbReference type="ARBA" id="ARBA00022833"/>
    </source>
</evidence>
<comment type="caution">
    <text evidence="6">The sequence shown here is derived from an EMBL/GenBank/DDBJ whole genome shotgun (WGS) entry which is preliminary data.</text>
</comment>
<dbReference type="InterPro" id="IPR050178">
    <property type="entry name" value="AspA/AstE_fam"/>
</dbReference>
<evidence type="ECO:0000313" key="6">
    <source>
        <dbReference type="EMBL" id="OGY88062.1"/>
    </source>
</evidence>
<evidence type="ECO:0000259" key="5">
    <source>
        <dbReference type="Pfam" id="PF24827"/>
    </source>
</evidence>
<keyword evidence="3" id="KW-0378">Hydrolase</keyword>
<dbReference type="EMBL" id="MHKI01000005">
    <property type="protein sequence ID" value="OGY88062.1"/>
    <property type="molecule type" value="Genomic_DNA"/>
</dbReference>
<gene>
    <name evidence="6" type="ORF">A2319_02470</name>
</gene>
<dbReference type="GO" id="GO:0046872">
    <property type="term" value="F:metal ion binding"/>
    <property type="evidence" value="ECO:0007669"/>
    <property type="project" value="UniProtKB-KW"/>
</dbReference>
<dbReference type="SUPFAM" id="SSF53187">
    <property type="entry name" value="Zn-dependent exopeptidases"/>
    <property type="match status" value="1"/>
</dbReference>
<proteinExistence type="predicted"/>